<gene>
    <name evidence="2" type="ORF">AFUS01_LOCUS8278</name>
</gene>
<accession>A0A8J2NY77</accession>
<protein>
    <submittedName>
        <fullName evidence="2">Uncharacterized protein</fullName>
    </submittedName>
</protein>
<feature type="transmembrane region" description="Helical" evidence="1">
    <location>
        <begin position="159"/>
        <end position="177"/>
    </location>
</feature>
<keyword evidence="1" id="KW-1133">Transmembrane helix</keyword>
<keyword evidence="1" id="KW-0812">Transmembrane</keyword>
<reference evidence="2" key="1">
    <citation type="submission" date="2021-06" db="EMBL/GenBank/DDBJ databases">
        <authorList>
            <person name="Hodson N. C."/>
            <person name="Mongue J. A."/>
            <person name="Jaron S. K."/>
        </authorList>
    </citation>
    <scope>NUCLEOTIDE SEQUENCE</scope>
</reference>
<dbReference type="EMBL" id="CAJVCH010057251">
    <property type="protein sequence ID" value="CAG7718920.1"/>
    <property type="molecule type" value="Genomic_DNA"/>
</dbReference>
<proteinExistence type="predicted"/>
<organism evidence="2 3">
    <name type="scientific">Allacma fusca</name>
    <dbReference type="NCBI Taxonomy" id="39272"/>
    <lineage>
        <taxon>Eukaryota</taxon>
        <taxon>Metazoa</taxon>
        <taxon>Ecdysozoa</taxon>
        <taxon>Arthropoda</taxon>
        <taxon>Hexapoda</taxon>
        <taxon>Collembola</taxon>
        <taxon>Symphypleona</taxon>
        <taxon>Sminthuridae</taxon>
        <taxon>Allacma</taxon>
    </lineage>
</organism>
<feature type="transmembrane region" description="Helical" evidence="1">
    <location>
        <begin position="204"/>
        <end position="226"/>
    </location>
</feature>
<dbReference type="Proteomes" id="UP000708208">
    <property type="component" value="Unassembled WGS sequence"/>
</dbReference>
<feature type="transmembrane region" description="Helical" evidence="1">
    <location>
        <begin position="183"/>
        <end position="199"/>
    </location>
</feature>
<keyword evidence="3" id="KW-1185">Reference proteome</keyword>
<feature type="transmembrane region" description="Helical" evidence="1">
    <location>
        <begin position="90"/>
        <end position="108"/>
    </location>
</feature>
<name>A0A8J2NY77_9HEXA</name>
<evidence type="ECO:0000256" key="1">
    <source>
        <dbReference type="SAM" id="Phobius"/>
    </source>
</evidence>
<evidence type="ECO:0000313" key="3">
    <source>
        <dbReference type="Proteomes" id="UP000708208"/>
    </source>
</evidence>
<keyword evidence="1" id="KW-0472">Membrane</keyword>
<dbReference type="AlphaFoldDB" id="A0A8J2NY77"/>
<feature type="transmembrane region" description="Helical" evidence="1">
    <location>
        <begin position="61"/>
        <end position="78"/>
    </location>
</feature>
<feature type="non-terminal residue" evidence="2">
    <location>
        <position position="1"/>
    </location>
</feature>
<feature type="transmembrane region" description="Helical" evidence="1">
    <location>
        <begin position="12"/>
        <end position="33"/>
    </location>
</feature>
<sequence>DRKSSMVQDIYTLLIFFCLSVDYFVIMKTWGWLHQLLTEMLSLLHDGNDLHVRRNKTPGRLFYIMIATMSLSFIRRSAADFRKTFSATWLPSLFVNQLSFSGFIKFVIGCLKSHSNSVMVFYVLFNLLTVFTFVYSITQAIKNLRISSDRGESRKLKLVYMKLTVLTTIFNMMFSLWLMILEVMIIIAIVVYLFLTIVIGQLRLLILAMLAILIVVFLFSSCGDVYEQAMKTLNSWKLLLHQREFRKFYVSCRPWTISLGGFYFVDKALVLTILSIISQQTWNLILTHRSNQSL</sequence>
<feature type="transmembrane region" description="Helical" evidence="1">
    <location>
        <begin position="120"/>
        <end position="138"/>
    </location>
</feature>
<evidence type="ECO:0000313" key="2">
    <source>
        <dbReference type="EMBL" id="CAG7718920.1"/>
    </source>
</evidence>
<comment type="caution">
    <text evidence="2">The sequence shown here is derived from an EMBL/GenBank/DDBJ whole genome shotgun (WGS) entry which is preliminary data.</text>
</comment>